<evidence type="ECO:0000256" key="1">
    <source>
        <dbReference type="ARBA" id="ARBA00010233"/>
    </source>
</evidence>
<gene>
    <name evidence="9" type="ORF">SAMN05216266_11820</name>
</gene>
<dbReference type="AlphaFoldDB" id="A0A1I1BVF4"/>
<protein>
    <submittedName>
        <fullName evidence="9">Muramoyltetrapeptide carboxypeptidase</fullName>
    </submittedName>
</protein>
<dbReference type="CDD" id="cd07025">
    <property type="entry name" value="Peptidase_S66"/>
    <property type="match status" value="1"/>
</dbReference>
<dbReference type="InterPro" id="IPR027461">
    <property type="entry name" value="Carboxypeptidase_A_C_sf"/>
</dbReference>
<reference evidence="10" key="1">
    <citation type="submission" date="2016-10" db="EMBL/GenBank/DDBJ databases">
        <authorList>
            <person name="Varghese N."/>
            <person name="Submissions S."/>
        </authorList>
    </citation>
    <scope>NUCLEOTIDE SEQUENCE [LARGE SCALE GENOMIC DNA]</scope>
    <source>
        <strain evidence="10">CGMCC 4.3568</strain>
    </source>
</reference>
<evidence type="ECO:0000256" key="2">
    <source>
        <dbReference type="ARBA" id="ARBA00022645"/>
    </source>
</evidence>
<accession>A0A1I1BVF4</accession>
<feature type="active site" description="Charge relay system" evidence="6">
    <location>
        <position position="274"/>
    </location>
</feature>
<dbReference type="InterPro" id="IPR003507">
    <property type="entry name" value="S66_fam"/>
</dbReference>
<keyword evidence="4" id="KW-0378">Hydrolase</keyword>
<feature type="domain" description="LD-carboxypeptidase N-terminal" evidence="7">
    <location>
        <begin position="15"/>
        <end position="133"/>
    </location>
</feature>
<dbReference type="InterPro" id="IPR027478">
    <property type="entry name" value="LdcA_N"/>
</dbReference>
<feature type="active site" description="Nucleophile" evidence="6">
    <location>
        <position position="115"/>
    </location>
</feature>
<keyword evidence="5" id="KW-0720">Serine protease</keyword>
<evidence type="ECO:0000256" key="3">
    <source>
        <dbReference type="ARBA" id="ARBA00022670"/>
    </source>
</evidence>
<dbReference type="EMBL" id="FOKG01000018">
    <property type="protein sequence ID" value="SFB54405.1"/>
    <property type="molecule type" value="Genomic_DNA"/>
</dbReference>
<dbReference type="Proteomes" id="UP000243799">
    <property type="component" value="Unassembled WGS sequence"/>
</dbReference>
<sequence>MTAIRPRRLRRGDTVALVAPAGPVPRDLLDRAVPVLRSWGLTVRVFDSVHAGNPTFDYLAGTDEDRAADFQQAWLDPAVSAVFAARGGYGCMRMVDLVDWARLRAAGPKLFAGSSDTTALHEAIGVHLGVSTLFSPMPATAHFDELAAAGLRRMLFEPELAMELRGPSSGALRGGSATGVTVGGNLSLLVASVGAPEHRRARGGIALLEDVTENLYRIDRLLTQLLRVGWFDGVAGIALGSWTDCGQPEDIRSLMLDRLGPLGVPIVSELGFGHHNGALTVPLGVRARLDADAGSLTLLDPALG</sequence>
<dbReference type="SUPFAM" id="SSF52317">
    <property type="entry name" value="Class I glutamine amidotransferase-like"/>
    <property type="match status" value="1"/>
</dbReference>
<keyword evidence="10" id="KW-1185">Reference proteome</keyword>
<dbReference type="PIRSF" id="PIRSF028757">
    <property type="entry name" value="LD-carboxypeptidase"/>
    <property type="match status" value="1"/>
</dbReference>
<dbReference type="PANTHER" id="PTHR30237:SF2">
    <property type="entry name" value="MUREIN TETRAPEPTIDE CARBOXYPEPTIDASE"/>
    <property type="match status" value="1"/>
</dbReference>
<evidence type="ECO:0000256" key="4">
    <source>
        <dbReference type="ARBA" id="ARBA00022801"/>
    </source>
</evidence>
<dbReference type="PANTHER" id="PTHR30237">
    <property type="entry name" value="MURAMOYLTETRAPEPTIDE CARBOXYPEPTIDASE"/>
    <property type="match status" value="1"/>
</dbReference>
<feature type="domain" description="LD-carboxypeptidase C-terminal" evidence="8">
    <location>
        <begin position="178"/>
        <end position="289"/>
    </location>
</feature>
<evidence type="ECO:0000256" key="5">
    <source>
        <dbReference type="ARBA" id="ARBA00022825"/>
    </source>
</evidence>
<dbReference type="GO" id="GO:0008236">
    <property type="term" value="F:serine-type peptidase activity"/>
    <property type="evidence" value="ECO:0007669"/>
    <property type="project" value="UniProtKB-KW"/>
</dbReference>
<evidence type="ECO:0000259" key="7">
    <source>
        <dbReference type="Pfam" id="PF02016"/>
    </source>
</evidence>
<dbReference type="InterPro" id="IPR029062">
    <property type="entry name" value="Class_I_gatase-like"/>
</dbReference>
<name>A0A1I1BVF4_9PSEU</name>
<dbReference type="InterPro" id="IPR040921">
    <property type="entry name" value="Peptidase_S66C"/>
</dbReference>
<dbReference type="Gene3D" id="3.40.50.10740">
    <property type="entry name" value="Class I glutamine amidotransferase-like"/>
    <property type="match status" value="1"/>
</dbReference>
<comment type="similarity">
    <text evidence="1">Belongs to the peptidase S66 family.</text>
</comment>
<organism evidence="9 10">
    <name type="scientific">Amycolatopsis marina</name>
    <dbReference type="NCBI Taxonomy" id="490629"/>
    <lineage>
        <taxon>Bacteria</taxon>
        <taxon>Bacillati</taxon>
        <taxon>Actinomycetota</taxon>
        <taxon>Actinomycetes</taxon>
        <taxon>Pseudonocardiales</taxon>
        <taxon>Pseudonocardiaceae</taxon>
        <taxon>Amycolatopsis</taxon>
    </lineage>
</organism>
<feature type="active site" description="Charge relay system" evidence="6">
    <location>
        <position position="209"/>
    </location>
</feature>
<evidence type="ECO:0000259" key="8">
    <source>
        <dbReference type="Pfam" id="PF17676"/>
    </source>
</evidence>
<dbReference type="InterPro" id="IPR040449">
    <property type="entry name" value="Peptidase_S66_N"/>
</dbReference>
<evidence type="ECO:0000313" key="9">
    <source>
        <dbReference type="EMBL" id="SFB54405.1"/>
    </source>
</evidence>
<dbReference type="GO" id="GO:0004180">
    <property type="term" value="F:carboxypeptidase activity"/>
    <property type="evidence" value="ECO:0007669"/>
    <property type="project" value="UniProtKB-KW"/>
</dbReference>
<dbReference type="Pfam" id="PF17676">
    <property type="entry name" value="Peptidase_S66C"/>
    <property type="match status" value="1"/>
</dbReference>
<proteinExistence type="inferred from homology"/>
<evidence type="ECO:0000256" key="6">
    <source>
        <dbReference type="PIRSR" id="PIRSR028757-1"/>
    </source>
</evidence>
<keyword evidence="3" id="KW-0645">Protease</keyword>
<dbReference type="Pfam" id="PF02016">
    <property type="entry name" value="Peptidase_S66"/>
    <property type="match status" value="1"/>
</dbReference>
<dbReference type="Gene3D" id="3.50.30.60">
    <property type="entry name" value="LD-carboxypeptidase A C-terminal domain-like"/>
    <property type="match status" value="1"/>
</dbReference>
<dbReference type="SUPFAM" id="SSF141986">
    <property type="entry name" value="LD-carboxypeptidase A C-terminal domain-like"/>
    <property type="match status" value="1"/>
</dbReference>
<dbReference type="GO" id="GO:0006508">
    <property type="term" value="P:proteolysis"/>
    <property type="evidence" value="ECO:0007669"/>
    <property type="project" value="UniProtKB-KW"/>
</dbReference>
<evidence type="ECO:0000313" key="10">
    <source>
        <dbReference type="Proteomes" id="UP000243799"/>
    </source>
</evidence>
<keyword evidence="2 9" id="KW-0121">Carboxypeptidase</keyword>
<dbReference type="STRING" id="490629.SAMN05216266_11820"/>